<dbReference type="STRING" id="1235802.C823_00349"/>
<feature type="transmembrane region" description="Helical" evidence="1">
    <location>
        <begin position="57"/>
        <end position="73"/>
    </location>
</feature>
<organism evidence="2 3">
    <name type="scientific">Eubacterium plexicaudatum ASF492</name>
    <dbReference type="NCBI Taxonomy" id="1235802"/>
    <lineage>
        <taxon>Bacteria</taxon>
        <taxon>Bacillati</taxon>
        <taxon>Bacillota</taxon>
        <taxon>Clostridia</taxon>
        <taxon>Eubacteriales</taxon>
        <taxon>Eubacteriaceae</taxon>
        <taxon>Eubacterium</taxon>
    </lineage>
</organism>
<proteinExistence type="predicted"/>
<evidence type="ECO:0000313" key="2">
    <source>
        <dbReference type="EMBL" id="EMZ37623.1"/>
    </source>
</evidence>
<dbReference type="PATRIC" id="fig|1235802.3.peg.369"/>
<dbReference type="AlphaFoldDB" id="N2BGH2"/>
<feature type="transmembrane region" description="Helical" evidence="1">
    <location>
        <begin position="116"/>
        <end position="135"/>
    </location>
</feature>
<comment type="caution">
    <text evidence="2">The sequence shown here is derived from an EMBL/GenBank/DDBJ whole genome shotgun (WGS) entry which is preliminary data.</text>
</comment>
<protein>
    <submittedName>
        <fullName evidence="2">Uncharacterized protein</fullName>
    </submittedName>
</protein>
<keyword evidence="1" id="KW-1133">Transmembrane helix</keyword>
<dbReference type="HOGENOM" id="CLU_1114482_0_0_9"/>
<name>N2BGH2_9FIRM</name>
<reference evidence="2 3" key="1">
    <citation type="journal article" date="2014" name="Genome Announc.">
        <title>Draft genome sequences of the altered schaedler flora, a defined bacterial community from gnotobiotic mice.</title>
        <authorList>
            <person name="Wannemuehler M.J."/>
            <person name="Overstreet A.M."/>
            <person name="Ward D.V."/>
            <person name="Phillips G.J."/>
        </authorList>
    </citation>
    <scope>NUCLEOTIDE SEQUENCE [LARGE SCALE GENOMIC DNA]</scope>
    <source>
        <strain evidence="2 3">ASF492</strain>
    </source>
</reference>
<keyword evidence="3" id="KW-1185">Reference proteome</keyword>
<keyword evidence="1" id="KW-0472">Membrane</keyword>
<feature type="transmembrane region" description="Helical" evidence="1">
    <location>
        <begin position="21"/>
        <end position="42"/>
    </location>
</feature>
<evidence type="ECO:0000313" key="3">
    <source>
        <dbReference type="Proteomes" id="UP000012589"/>
    </source>
</evidence>
<dbReference type="Proteomes" id="UP000012589">
    <property type="component" value="Unassembled WGS sequence"/>
</dbReference>
<feature type="transmembrane region" description="Helical" evidence="1">
    <location>
        <begin position="85"/>
        <end position="104"/>
    </location>
</feature>
<evidence type="ECO:0000256" key="1">
    <source>
        <dbReference type="SAM" id="Phobius"/>
    </source>
</evidence>
<sequence length="249" mass="29109">MSNETKECDRNSNRKLSGWKWCLSTVVISTVPFFVIYLFSSITNRRLLSLGDYTDDLVLIMASVAYGLFFFIVESLKKMKRKWNYFVLAVSWGIWVIALAFYFYNANAEEKINNNFFWLVFVLSLIFCIINGIIYGEKRDKQEENEMKERLKTCHNIFDQVISEDCKGAFAAITKDKCYCEVTDIDLFLLIDHEKEMAEKGKAKASQDQLVQNTYKKRNHFIMHVPKLAKFVKSKIKGVNDDSETEKRK</sequence>
<accession>N2BGH2</accession>
<keyword evidence="1" id="KW-0812">Transmembrane</keyword>
<dbReference type="EMBL" id="AQFT01000010">
    <property type="protein sequence ID" value="EMZ37623.1"/>
    <property type="molecule type" value="Genomic_DNA"/>
</dbReference>
<gene>
    <name evidence="2" type="ORF">C823_00349</name>
</gene>